<name>C0C4T4_9FIRM</name>
<evidence type="ECO:0000256" key="2">
    <source>
        <dbReference type="SAM" id="Phobius"/>
    </source>
</evidence>
<dbReference type="STRING" id="553973.CLOHYLEM_07100"/>
<gene>
    <name evidence="4" type="ORF">CLOHYLEM_07100</name>
</gene>
<feature type="transmembrane region" description="Helical" evidence="2">
    <location>
        <begin position="204"/>
        <end position="223"/>
    </location>
</feature>
<feature type="region of interest" description="Disordered" evidence="1">
    <location>
        <begin position="230"/>
        <end position="253"/>
    </location>
</feature>
<dbReference type="Proteomes" id="UP000004893">
    <property type="component" value="Unassembled WGS sequence"/>
</dbReference>
<reference evidence="4" key="2">
    <citation type="submission" date="2013-06" db="EMBL/GenBank/DDBJ databases">
        <title>Draft genome sequence of Clostridium hylemonae (DSM 15053).</title>
        <authorList>
            <person name="Sudarsanam P."/>
            <person name="Ley R."/>
            <person name="Guruge J."/>
            <person name="Turnbaugh P.J."/>
            <person name="Mahowald M."/>
            <person name="Liep D."/>
            <person name="Gordon J."/>
        </authorList>
    </citation>
    <scope>NUCLEOTIDE SEQUENCE</scope>
    <source>
        <strain evidence="4">DSM 15053</strain>
    </source>
</reference>
<dbReference type="AlphaFoldDB" id="C0C4T4"/>
<feature type="non-terminal residue" evidence="4">
    <location>
        <position position="1"/>
    </location>
</feature>
<evidence type="ECO:0000259" key="3">
    <source>
        <dbReference type="PROSITE" id="PS50011"/>
    </source>
</evidence>
<feature type="domain" description="Protein kinase" evidence="3">
    <location>
        <begin position="1"/>
        <end position="205"/>
    </location>
</feature>
<dbReference type="InterPro" id="IPR011009">
    <property type="entry name" value="Kinase-like_dom_sf"/>
</dbReference>
<evidence type="ECO:0000313" key="4">
    <source>
        <dbReference type="EMBL" id="EEG73077.1"/>
    </source>
</evidence>
<dbReference type="Gene3D" id="1.25.40.10">
    <property type="entry name" value="Tetratricopeptide repeat domain"/>
    <property type="match status" value="1"/>
</dbReference>
<reference evidence="4" key="1">
    <citation type="submission" date="2009-02" db="EMBL/GenBank/DDBJ databases">
        <authorList>
            <person name="Fulton L."/>
            <person name="Clifton S."/>
            <person name="Fulton B."/>
            <person name="Xu J."/>
            <person name="Minx P."/>
            <person name="Pepin K.H."/>
            <person name="Johnson M."/>
            <person name="Bhonagiri V."/>
            <person name="Nash W.E."/>
            <person name="Mardis E.R."/>
            <person name="Wilson R.K."/>
        </authorList>
    </citation>
    <scope>NUCLEOTIDE SEQUENCE [LARGE SCALE GENOMIC DNA]</scope>
    <source>
        <strain evidence="4">DSM 15053</strain>
    </source>
</reference>
<dbReference type="eggNOG" id="ENOG5031R4V">
    <property type="taxonomic scope" value="Bacteria"/>
</dbReference>
<dbReference type="PROSITE" id="PS50011">
    <property type="entry name" value="PROTEIN_KINASE_DOM"/>
    <property type="match status" value="1"/>
</dbReference>
<evidence type="ECO:0000313" key="5">
    <source>
        <dbReference type="Proteomes" id="UP000004893"/>
    </source>
</evidence>
<dbReference type="Gene3D" id="1.10.510.10">
    <property type="entry name" value="Transferase(Phosphotransferase) domain 1"/>
    <property type="match status" value="1"/>
</dbReference>
<keyword evidence="2" id="KW-0812">Transmembrane</keyword>
<dbReference type="InterPro" id="IPR000719">
    <property type="entry name" value="Prot_kinase_dom"/>
</dbReference>
<keyword evidence="2" id="KW-0472">Membrane</keyword>
<dbReference type="RefSeq" id="WP_006444456.1">
    <property type="nucleotide sequence ID" value="NZ_GG657760.1"/>
</dbReference>
<protein>
    <recommendedName>
        <fullName evidence="3">Protein kinase domain-containing protein</fullName>
    </recommendedName>
</protein>
<proteinExistence type="predicted"/>
<dbReference type="SUPFAM" id="SSF48452">
    <property type="entry name" value="TPR-like"/>
    <property type="match status" value="1"/>
</dbReference>
<dbReference type="GO" id="GO:0005524">
    <property type="term" value="F:ATP binding"/>
    <property type="evidence" value="ECO:0007669"/>
    <property type="project" value="InterPro"/>
</dbReference>
<dbReference type="GO" id="GO:0004672">
    <property type="term" value="F:protein kinase activity"/>
    <property type="evidence" value="ECO:0007669"/>
    <property type="project" value="InterPro"/>
</dbReference>
<comment type="caution">
    <text evidence="4">The sequence shown here is derived from an EMBL/GenBank/DDBJ whole genome shotgun (WGS) entry which is preliminary data.</text>
</comment>
<dbReference type="InterPro" id="IPR011990">
    <property type="entry name" value="TPR-like_helical_dom_sf"/>
</dbReference>
<keyword evidence="2" id="KW-1133">Transmembrane helix</keyword>
<dbReference type="SUPFAM" id="SSF56112">
    <property type="entry name" value="Protein kinase-like (PK-like)"/>
    <property type="match status" value="1"/>
</dbReference>
<organism evidence="4 5">
    <name type="scientific">[Clostridium] hylemonae DSM 15053</name>
    <dbReference type="NCBI Taxonomy" id="553973"/>
    <lineage>
        <taxon>Bacteria</taxon>
        <taxon>Bacillati</taxon>
        <taxon>Bacillota</taxon>
        <taxon>Clostridia</taxon>
        <taxon>Lachnospirales</taxon>
        <taxon>Lachnospiraceae</taxon>
    </lineage>
</organism>
<dbReference type="EMBL" id="ABYI02000034">
    <property type="protein sequence ID" value="EEG73077.1"/>
    <property type="molecule type" value="Genomic_DNA"/>
</dbReference>
<accession>C0C4T4</accession>
<evidence type="ECO:0000256" key="1">
    <source>
        <dbReference type="SAM" id="MobiDB-lite"/>
    </source>
</evidence>
<keyword evidence="5" id="KW-1185">Reference proteome</keyword>
<dbReference type="HOGENOM" id="CLU_040152_0_0_9"/>
<sequence>KNKRGGFMASEGFDVLRLIEHNRSCYVSSEFVQGSVLIQWLKYHPNVPKKQLFSWMYEIMRQLALFHRLRGRPCYQYVNPYSVIVSSEEKLYLLDAGAKSSEILIRKMQRKAVRENFLPPKEHIYRKASEALDIYGLGRTWQYILAVTEPDPPLTKREEQKLRKIISRCLNRQSKHAYQKVEEIQKHFPAERMKKTQFQRRSKVLAAAVILILAAAVIKAKVYSGGLAGAGRQNAGVSDASPRGKEEKEETDDSDLLKFDMGMVCLLELEEYAKAAGYLEEISRYGADCYAAIARSLEKDTAAAESRKLEEALIRAEKNIPAGREEVCLKGLIKGYTLLDTEEAGEEIVRLGEIYLRLGGEKGGAKEADKEIMEAVALSYEGMDKKREAASMYEKVLEHEDGNEKREELYMKMTLMWEGTGDREKAWECCRKGIDELQESAKLRLLYIRLQCMDTSVGREVCEETIREYIKSMPKLTGLEEFKKLQREYDIRVEGEEVWVGR</sequence>